<comment type="caution">
    <text evidence="3">The sequence shown here is derived from an EMBL/GenBank/DDBJ whole genome shotgun (WGS) entry which is preliminary data.</text>
</comment>
<name>A0A9W6Z0P6_AMBMO</name>
<dbReference type="AlphaFoldDB" id="A0A9W6Z0P6"/>
<feature type="chain" id="PRO_5040951781" evidence="2">
    <location>
        <begin position="25"/>
        <end position="220"/>
    </location>
</feature>
<gene>
    <name evidence="3" type="ORF">Amon01_000514200</name>
</gene>
<evidence type="ECO:0000256" key="2">
    <source>
        <dbReference type="SAM" id="SignalP"/>
    </source>
</evidence>
<keyword evidence="2" id="KW-0732">Signal</keyword>
<evidence type="ECO:0000313" key="3">
    <source>
        <dbReference type="EMBL" id="GMG39197.1"/>
    </source>
</evidence>
<evidence type="ECO:0000256" key="1">
    <source>
        <dbReference type="SAM" id="MobiDB-lite"/>
    </source>
</evidence>
<feature type="region of interest" description="Disordered" evidence="1">
    <location>
        <begin position="62"/>
        <end position="114"/>
    </location>
</feature>
<dbReference type="OrthoDB" id="536881at2759"/>
<accession>A0A9W6Z0P6</accession>
<dbReference type="Proteomes" id="UP001165063">
    <property type="component" value="Unassembled WGS sequence"/>
</dbReference>
<sequence>MVQLRKLTACYLLLFGLFPNFSSTEPAVRKRPVKQIVHQDYKDISPSITEKEPDEQMEPLAITDTKSSNLSSTLIKEPESTDSSEEEHDSNSDEQTKNDKEEHSNIDHISSGDTCTQNTFELKSEADLKLISKCAKIKGDVIVEEYQGSLLELEGVVVIEGSLTIKNSGGLSVIEAPELQVVTGTLGLDTLTSLNSLSFPKLMDIDSIEWRALLVSMLRN</sequence>
<keyword evidence="4" id="KW-1185">Reference proteome</keyword>
<reference evidence="3" key="1">
    <citation type="submission" date="2023-04" db="EMBL/GenBank/DDBJ databases">
        <title>Ambrosiozyma monospora NBRC 1965.</title>
        <authorList>
            <person name="Ichikawa N."/>
            <person name="Sato H."/>
            <person name="Tonouchi N."/>
        </authorList>
    </citation>
    <scope>NUCLEOTIDE SEQUENCE</scope>
    <source>
        <strain evidence="3">NBRC 1965</strain>
    </source>
</reference>
<feature type="compositionally biased region" description="Polar residues" evidence="1">
    <location>
        <begin position="64"/>
        <end position="74"/>
    </location>
</feature>
<feature type="signal peptide" evidence="2">
    <location>
        <begin position="1"/>
        <end position="24"/>
    </location>
</feature>
<protein>
    <submittedName>
        <fullName evidence="3">Unnamed protein product</fullName>
    </submittedName>
</protein>
<dbReference type="SUPFAM" id="SSF52058">
    <property type="entry name" value="L domain-like"/>
    <property type="match status" value="1"/>
</dbReference>
<proteinExistence type="predicted"/>
<evidence type="ECO:0000313" key="4">
    <source>
        <dbReference type="Proteomes" id="UP001165063"/>
    </source>
</evidence>
<dbReference type="EMBL" id="BSXU01002732">
    <property type="protein sequence ID" value="GMG39197.1"/>
    <property type="molecule type" value="Genomic_DNA"/>
</dbReference>
<organism evidence="3 4">
    <name type="scientific">Ambrosiozyma monospora</name>
    <name type="common">Yeast</name>
    <name type="synonym">Endomycopsis monosporus</name>
    <dbReference type="NCBI Taxonomy" id="43982"/>
    <lineage>
        <taxon>Eukaryota</taxon>
        <taxon>Fungi</taxon>
        <taxon>Dikarya</taxon>
        <taxon>Ascomycota</taxon>
        <taxon>Saccharomycotina</taxon>
        <taxon>Pichiomycetes</taxon>
        <taxon>Pichiales</taxon>
        <taxon>Pichiaceae</taxon>
        <taxon>Ambrosiozyma</taxon>
    </lineage>
</organism>
<dbReference type="Gene3D" id="3.80.20.20">
    <property type="entry name" value="Receptor L-domain"/>
    <property type="match status" value="1"/>
</dbReference>
<dbReference type="InterPro" id="IPR036941">
    <property type="entry name" value="Rcpt_L-dom_sf"/>
</dbReference>
<feature type="compositionally biased region" description="Basic and acidic residues" evidence="1">
    <location>
        <begin position="89"/>
        <end position="106"/>
    </location>
</feature>